<feature type="region of interest" description="Disordered" evidence="1">
    <location>
        <begin position="1"/>
        <end position="32"/>
    </location>
</feature>
<feature type="compositionally biased region" description="Basic and acidic residues" evidence="1">
    <location>
        <begin position="20"/>
        <end position="31"/>
    </location>
</feature>
<organism evidence="2 3">
    <name type="scientific">Porphyromonas crevioricanis JCM 15906</name>
    <dbReference type="NCBI Taxonomy" id="1305617"/>
    <lineage>
        <taxon>Bacteria</taxon>
        <taxon>Pseudomonadati</taxon>
        <taxon>Bacteroidota</taxon>
        <taxon>Bacteroidia</taxon>
        <taxon>Bacteroidales</taxon>
        <taxon>Porphyromonadaceae</taxon>
        <taxon>Porphyromonas</taxon>
    </lineage>
</organism>
<accession>T1DQH6</accession>
<reference evidence="2 3" key="2">
    <citation type="journal article" date="2013" name="Genome Announc.">
        <title>Draft Genome Sequences of Porphyromonas crevioricanis JCM 15906T and Porphyromonas cansulci JCM 13913T Isolated from a Canine Oral Cavity.</title>
        <authorList>
            <person name="Sakamoto M."/>
            <person name="Tanaka N."/>
            <person name="Shiwa Y."/>
            <person name="Yoshikawa H."/>
            <person name="Ohkuma M."/>
        </authorList>
    </citation>
    <scope>NUCLEOTIDE SEQUENCE [LARGE SCALE GENOMIC DNA]</scope>
    <source>
        <strain evidence="2 3">JCM 15906</strain>
    </source>
</reference>
<dbReference type="Proteomes" id="UP000018031">
    <property type="component" value="Unassembled WGS sequence"/>
</dbReference>
<proteinExistence type="predicted"/>
<dbReference type="AlphaFoldDB" id="T1DQH6"/>
<evidence type="ECO:0000256" key="1">
    <source>
        <dbReference type="SAM" id="MobiDB-lite"/>
    </source>
</evidence>
<evidence type="ECO:0000313" key="3">
    <source>
        <dbReference type="Proteomes" id="UP000018031"/>
    </source>
</evidence>
<comment type="caution">
    <text evidence="2">The sequence shown here is derived from an EMBL/GenBank/DDBJ whole genome shotgun (WGS) entry which is preliminary data.</text>
</comment>
<name>T1DQH6_9PORP</name>
<feature type="compositionally biased region" description="Basic residues" evidence="1">
    <location>
        <begin position="7"/>
        <end position="19"/>
    </location>
</feature>
<evidence type="ECO:0000313" key="2">
    <source>
        <dbReference type="EMBL" id="GAD04755.1"/>
    </source>
</evidence>
<dbReference type="EMBL" id="BAOU01000011">
    <property type="protein sequence ID" value="GAD04755.1"/>
    <property type="molecule type" value="Genomic_DNA"/>
</dbReference>
<reference evidence="3" key="1">
    <citation type="journal article" date="2013" name="Genome">
        <title>Draft Genome Sequences of Porphyromonas crevioricanis JCM 15906T and Porphyromonas cansulci JCM 13913T Isolated from a Canine Oral Cavity.</title>
        <authorList>
            <person name="Sakamoto M."/>
            <person name="Tanaka N."/>
            <person name="Shiwa Y."/>
            <person name="Yoshikawa H."/>
            <person name="Ohkuma M."/>
        </authorList>
    </citation>
    <scope>NUCLEOTIDE SEQUENCE [LARGE SCALE GENOMIC DNA]</scope>
    <source>
        <strain evidence="3">JCM 15906</strain>
    </source>
</reference>
<protein>
    <submittedName>
        <fullName evidence="2">Uncharacterized protein</fullName>
    </submittedName>
</protein>
<gene>
    <name evidence="2" type="ORF">PORCRE_451</name>
</gene>
<sequence length="49" mass="5734">MLAKNRSNQRQKRIGKPGKKVLDLSRKEAPSRKHKNIKANNIIHYKLLL</sequence>